<dbReference type="EMBL" id="CP036280">
    <property type="protein sequence ID" value="QDU70780.1"/>
    <property type="molecule type" value="Genomic_DNA"/>
</dbReference>
<reference evidence="2 3" key="1">
    <citation type="submission" date="2019-02" db="EMBL/GenBank/DDBJ databases">
        <title>Deep-cultivation of Planctomycetes and their phenomic and genomic characterization uncovers novel biology.</title>
        <authorList>
            <person name="Wiegand S."/>
            <person name="Jogler M."/>
            <person name="Boedeker C."/>
            <person name="Pinto D."/>
            <person name="Vollmers J."/>
            <person name="Rivas-Marin E."/>
            <person name="Kohn T."/>
            <person name="Peeters S.H."/>
            <person name="Heuer A."/>
            <person name="Rast P."/>
            <person name="Oberbeckmann S."/>
            <person name="Bunk B."/>
            <person name="Jeske O."/>
            <person name="Meyerdierks A."/>
            <person name="Storesund J.E."/>
            <person name="Kallscheuer N."/>
            <person name="Luecker S."/>
            <person name="Lage O.M."/>
            <person name="Pohl T."/>
            <person name="Merkel B.J."/>
            <person name="Hornburger P."/>
            <person name="Mueller R.-W."/>
            <person name="Bruemmer F."/>
            <person name="Labrenz M."/>
            <person name="Spormann A.M."/>
            <person name="Op den Camp H."/>
            <person name="Overmann J."/>
            <person name="Amann R."/>
            <person name="Jetten M.S.M."/>
            <person name="Mascher T."/>
            <person name="Medema M.H."/>
            <person name="Devos D.P."/>
            <person name="Kaster A.-K."/>
            <person name="Ovreas L."/>
            <person name="Rohde M."/>
            <person name="Galperin M.Y."/>
            <person name="Jogler C."/>
        </authorList>
    </citation>
    <scope>NUCLEOTIDE SEQUENCE [LARGE SCALE GENOMIC DNA]</scope>
    <source>
        <strain evidence="2 3">Pan265</strain>
    </source>
</reference>
<evidence type="ECO:0000313" key="2">
    <source>
        <dbReference type="EMBL" id="QDU70780.1"/>
    </source>
</evidence>
<evidence type="ECO:0000259" key="1">
    <source>
        <dbReference type="Pfam" id="PF01261"/>
    </source>
</evidence>
<name>A0A518BUW9_9BACT</name>
<dbReference type="InterPro" id="IPR036237">
    <property type="entry name" value="Xyl_isomerase-like_sf"/>
</dbReference>
<dbReference type="InterPro" id="IPR050312">
    <property type="entry name" value="IolE/XylAMocC-like"/>
</dbReference>
<dbReference type="KEGG" id="mcad:Pan265_06170"/>
<organism evidence="2 3">
    <name type="scientific">Mucisphaera calidilacus</name>
    <dbReference type="NCBI Taxonomy" id="2527982"/>
    <lineage>
        <taxon>Bacteria</taxon>
        <taxon>Pseudomonadati</taxon>
        <taxon>Planctomycetota</taxon>
        <taxon>Phycisphaerae</taxon>
        <taxon>Phycisphaerales</taxon>
        <taxon>Phycisphaeraceae</taxon>
        <taxon>Mucisphaera</taxon>
    </lineage>
</organism>
<evidence type="ECO:0000313" key="3">
    <source>
        <dbReference type="Proteomes" id="UP000320386"/>
    </source>
</evidence>
<sequence length="267" mass="28968">MAYLSAVVPFGYSDFTGEGLLKLYKRLGCETIQVQRHPEKDPPAAELRQKTEDAGLRVDSLHGRFGVDLDPSSPSASMRAETMRVAIEDAAYCAALGGECVVLHPSTSGTVTGSNARQSRLVEFLGELEGPARDHGVRFLLENLPPIFPLGGHAVDLIEVLAQIRSDRYGLILDTGHANMAENPKLQFDTMFEGGLSAMHVHDNKGVLDNHLWPGEGTVDWKQVSSRIDELGDIPLALEVFPMEAQLEARIEAGAGDAVRRLLGLDS</sequence>
<dbReference type="AlphaFoldDB" id="A0A518BUW9"/>
<proteinExistence type="predicted"/>
<dbReference type="RefSeq" id="WP_236254623.1">
    <property type="nucleotide sequence ID" value="NZ_CP036280.1"/>
</dbReference>
<gene>
    <name evidence="2" type="ORF">Pan265_06170</name>
</gene>
<dbReference type="Gene3D" id="3.20.20.150">
    <property type="entry name" value="Divalent-metal-dependent TIM barrel enzymes"/>
    <property type="match status" value="1"/>
</dbReference>
<dbReference type="InterPro" id="IPR013022">
    <property type="entry name" value="Xyl_isomerase-like_TIM-brl"/>
</dbReference>
<dbReference type="Proteomes" id="UP000320386">
    <property type="component" value="Chromosome"/>
</dbReference>
<keyword evidence="3" id="KW-1185">Reference proteome</keyword>
<dbReference type="PANTHER" id="PTHR12110:SF21">
    <property type="entry name" value="XYLOSE ISOMERASE-LIKE TIM BARREL DOMAIN-CONTAINING PROTEIN"/>
    <property type="match status" value="1"/>
</dbReference>
<dbReference type="Pfam" id="PF01261">
    <property type="entry name" value="AP_endonuc_2"/>
    <property type="match status" value="1"/>
</dbReference>
<protein>
    <submittedName>
        <fullName evidence="2">Fructoselysine 3-epimerase</fullName>
    </submittedName>
</protein>
<feature type="domain" description="Xylose isomerase-like TIM barrel" evidence="1">
    <location>
        <begin position="22"/>
        <end position="250"/>
    </location>
</feature>
<accession>A0A518BUW9</accession>
<dbReference type="PANTHER" id="PTHR12110">
    <property type="entry name" value="HYDROXYPYRUVATE ISOMERASE"/>
    <property type="match status" value="1"/>
</dbReference>
<dbReference type="SUPFAM" id="SSF51658">
    <property type="entry name" value="Xylose isomerase-like"/>
    <property type="match status" value="1"/>
</dbReference>